<evidence type="ECO:0000313" key="1">
    <source>
        <dbReference type="EMBL" id="TDH74374.1"/>
    </source>
</evidence>
<dbReference type="GO" id="GO:0003676">
    <property type="term" value="F:nucleic acid binding"/>
    <property type="evidence" value="ECO:0007669"/>
    <property type="project" value="InterPro"/>
</dbReference>
<dbReference type="KEGG" id="blac:94345239"/>
<keyword evidence="2" id="KW-1185">Reference proteome</keyword>
<accession>A0A976IM48</accession>
<dbReference type="EMBL" id="SHOA02000011">
    <property type="protein sequence ID" value="TDH74374.1"/>
    <property type="molecule type" value="Genomic_DNA"/>
</dbReference>
<sequence>MVLKIIASRYSIEHIKGEDNAWADIVSRWGQQAVDPHIAMKRVTTCAAADVSSPLRSLEDDQFVWSSVADFRDEQFPFRTSSADIDGLVRVEGLLWAPRKANALLKRLMVVAHCGAQGYRRINTMVTASQEHFAVSWLRLVAGQFLRDCLLCSHVKGSKIIQRPCGEPSTATRRNEYVHFDSLWLGESCGTTKYVHVLKDELTHYCDLIAVDSAASITANEAVLDWHKRFGLPEMWVFDSGTHF</sequence>
<comment type="caution">
    <text evidence="1">The sequence shown here is derived from an EMBL/GenBank/DDBJ whole genome shotgun (WGS) entry which is preliminary data.</text>
</comment>
<evidence type="ECO:0008006" key="3">
    <source>
        <dbReference type="Google" id="ProtNLM"/>
    </source>
</evidence>
<proteinExistence type="predicted"/>
<dbReference type="AlphaFoldDB" id="A0A976IM48"/>
<dbReference type="OrthoDB" id="123893at2759"/>
<name>A0A976IM48_BRELC</name>
<organism evidence="1 2">
    <name type="scientific">Bremia lactucae</name>
    <name type="common">Lettuce downy mildew</name>
    <dbReference type="NCBI Taxonomy" id="4779"/>
    <lineage>
        <taxon>Eukaryota</taxon>
        <taxon>Sar</taxon>
        <taxon>Stramenopiles</taxon>
        <taxon>Oomycota</taxon>
        <taxon>Peronosporomycetes</taxon>
        <taxon>Peronosporales</taxon>
        <taxon>Peronosporaceae</taxon>
        <taxon>Bremia</taxon>
    </lineage>
</organism>
<dbReference type="InterPro" id="IPR036397">
    <property type="entry name" value="RNaseH_sf"/>
</dbReference>
<protein>
    <recommendedName>
        <fullName evidence="3">Integrase zinc-binding domain-containing protein</fullName>
    </recommendedName>
</protein>
<evidence type="ECO:0000313" key="2">
    <source>
        <dbReference type="Proteomes" id="UP000294530"/>
    </source>
</evidence>
<dbReference type="Proteomes" id="UP000294530">
    <property type="component" value="Unassembled WGS sequence"/>
</dbReference>
<dbReference type="RefSeq" id="XP_067823872.1">
    <property type="nucleotide sequence ID" value="XM_067959568.1"/>
</dbReference>
<dbReference type="InterPro" id="IPR012337">
    <property type="entry name" value="RNaseH-like_sf"/>
</dbReference>
<dbReference type="GeneID" id="94345239"/>
<dbReference type="Gene3D" id="3.30.420.10">
    <property type="entry name" value="Ribonuclease H-like superfamily/Ribonuclease H"/>
    <property type="match status" value="1"/>
</dbReference>
<gene>
    <name evidence="1" type="ORF">CCR75_001465</name>
</gene>
<dbReference type="SUPFAM" id="SSF53098">
    <property type="entry name" value="Ribonuclease H-like"/>
    <property type="match status" value="1"/>
</dbReference>
<reference evidence="1 2" key="1">
    <citation type="journal article" date="2021" name="Genome Biol.">
        <title>AFLAP: assembly-free linkage analysis pipeline using k-mers from genome sequencing data.</title>
        <authorList>
            <person name="Fletcher K."/>
            <person name="Zhang L."/>
            <person name="Gil J."/>
            <person name="Han R."/>
            <person name="Cavanaugh K."/>
            <person name="Michelmore R."/>
        </authorList>
    </citation>
    <scope>NUCLEOTIDE SEQUENCE [LARGE SCALE GENOMIC DNA]</scope>
    <source>
        <strain evidence="1 2">SF5</strain>
    </source>
</reference>